<evidence type="ECO:0000256" key="2">
    <source>
        <dbReference type="SAM" id="Coils"/>
    </source>
</evidence>
<dbReference type="InterPro" id="IPR000014">
    <property type="entry name" value="PAS"/>
</dbReference>
<dbReference type="NCBIfam" id="TIGR00254">
    <property type="entry name" value="GGDEF"/>
    <property type="match status" value="1"/>
</dbReference>
<feature type="domain" description="GGDEF" evidence="6">
    <location>
        <begin position="503"/>
        <end position="641"/>
    </location>
</feature>
<dbReference type="PROSITE" id="PS50113">
    <property type="entry name" value="PAC"/>
    <property type="match status" value="1"/>
</dbReference>
<dbReference type="CDD" id="cd01949">
    <property type="entry name" value="GGDEF"/>
    <property type="match status" value="1"/>
</dbReference>
<evidence type="ECO:0000259" key="6">
    <source>
        <dbReference type="PROSITE" id="PS50887"/>
    </source>
</evidence>
<dbReference type="Proteomes" id="UP000288293">
    <property type="component" value="Unassembled WGS sequence"/>
</dbReference>
<keyword evidence="3" id="KW-0472">Membrane</keyword>
<dbReference type="Gene3D" id="3.30.450.20">
    <property type="entry name" value="PAS domain"/>
    <property type="match status" value="2"/>
</dbReference>
<dbReference type="CDD" id="cd01948">
    <property type="entry name" value="EAL"/>
    <property type="match status" value="1"/>
</dbReference>
<dbReference type="InterPro" id="IPR035919">
    <property type="entry name" value="EAL_sf"/>
</dbReference>
<name>A0A432W9M4_9GAMM</name>
<comment type="cofactor">
    <cofactor evidence="1">
        <name>Mg(2+)</name>
        <dbReference type="ChEBI" id="CHEBI:18420"/>
    </cofactor>
</comment>
<dbReference type="AlphaFoldDB" id="A0A432W9M4"/>
<dbReference type="Gene3D" id="3.30.70.270">
    <property type="match status" value="1"/>
</dbReference>
<dbReference type="PROSITE" id="PS50887">
    <property type="entry name" value="GGDEF"/>
    <property type="match status" value="1"/>
</dbReference>
<dbReference type="InterPro" id="IPR035965">
    <property type="entry name" value="PAS-like_dom_sf"/>
</dbReference>
<feature type="domain" description="EAL" evidence="5">
    <location>
        <begin position="650"/>
        <end position="899"/>
    </location>
</feature>
<protein>
    <submittedName>
        <fullName evidence="7">Uncharacterized protein</fullName>
    </submittedName>
</protein>
<dbReference type="InterPro" id="IPR052155">
    <property type="entry name" value="Biofilm_reg_signaling"/>
</dbReference>
<dbReference type="Gene3D" id="3.20.20.450">
    <property type="entry name" value="EAL domain"/>
    <property type="match status" value="1"/>
</dbReference>
<evidence type="ECO:0000313" key="7">
    <source>
        <dbReference type="EMBL" id="RUO26853.1"/>
    </source>
</evidence>
<proteinExistence type="predicted"/>
<comment type="caution">
    <text evidence="7">The sequence shown here is derived from an EMBL/GenBank/DDBJ whole genome shotgun (WGS) entry which is preliminary data.</text>
</comment>
<dbReference type="SUPFAM" id="SSF55073">
    <property type="entry name" value="Nucleotide cyclase"/>
    <property type="match status" value="1"/>
</dbReference>
<reference evidence="7 8" key="1">
    <citation type="journal article" date="2011" name="Front. Microbiol.">
        <title>Genomic signatures of strain selection and enhancement in Bacillus atrophaeus var. globigii, a historical biowarfare simulant.</title>
        <authorList>
            <person name="Gibbons H.S."/>
            <person name="Broomall S.M."/>
            <person name="McNew L.A."/>
            <person name="Daligault H."/>
            <person name="Chapman C."/>
            <person name="Bruce D."/>
            <person name="Karavis M."/>
            <person name="Krepps M."/>
            <person name="McGregor P.A."/>
            <person name="Hong C."/>
            <person name="Park K.H."/>
            <person name="Akmal A."/>
            <person name="Feldman A."/>
            <person name="Lin J.S."/>
            <person name="Chang W.E."/>
            <person name="Higgs B.W."/>
            <person name="Demirev P."/>
            <person name="Lindquist J."/>
            <person name="Liem A."/>
            <person name="Fochler E."/>
            <person name="Read T.D."/>
            <person name="Tapia R."/>
            <person name="Johnson S."/>
            <person name="Bishop-Lilly K.A."/>
            <person name="Detter C."/>
            <person name="Han C."/>
            <person name="Sozhamannan S."/>
            <person name="Rosenzweig C.N."/>
            <person name="Skowronski E.W."/>
        </authorList>
    </citation>
    <scope>NUCLEOTIDE SEQUENCE [LARGE SCALE GENOMIC DNA]</scope>
    <source>
        <strain evidence="7 8">MLST1</strain>
    </source>
</reference>
<evidence type="ECO:0000259" key="4">
    <source>
        <dbReference type="PROSITE" id="PS50113"/>
    </source>
</evidence>
<feature type="transmembrane region" description="Helical" evidence="3">
    <location>
        <begin position="21"/>
        <end position="39"/>
    </location>
</feature>
<dbReference type="InterPro" id="IPR000160">
    <property type="entry name" value="GGDEF_dom"/>
</dbReference>
<sequence length="899" mass="103201">MALMVDKSTKDREPILRAFGRVFIAIFLLAALAIGAFTWERSLNQQEQELQHVSRLMAQGLRSHFSTFEVILRGLADELVYRDVFNDSAAGDAYLERVQSSHVGIVGYGLVGLDGEFIATSTRNLLAPLPNIIHHGQTGESFSRVIEDERFHIGRPYYFEAVGEWIIPLRVPVYDQNNELAGVLTAGNRLDGGDASWARMSLPEGVQAVFLRDDGYVNYIHPVDDDPELLQAIFSSQVTEAMQELMLQGRGFFFHQRETAIGDYRRDYIWMEPVENYDLRVVSMAPRSKLIADWINSLILPMTLWLLSAFLTLLGYLRARRLLRKADVEIREKQAQLMLSVQQYDQLTRLIPIGVYQFRLTPEGKHQLTYTSQRFREIFRLSKDFDGVTIAQHVYEQLHPQDKEAFFTAQAHATKYTDKFYWEGRILADGEVYWANVHSVPSQESDSSGRLWNGVVIDVTEQKLAEEKINQLAYYDALTRLPNRRLLRERLEKAVLRSVEGEEYAALLFIDVDRFKQLNDSYGHAQGDLMLQEIGSRLHKLVRDRDTVSRLGGDEFVVLLSRLTNDADKAAAEVEVVLQKIERLLSEPFNFGQQTARITLSTGITLIDGRERDIDAILQQADQAMYRAKESGRNTQCFYDANIQRLITDQLELQRDLRLAIAEDQLQLYYQLQVDRYKQVAGVEALVRWHHPQRGMVMPGVFIHVAEQSDDIICLGDWILDRACRQLLEWQNHPQRFQWSIAVNVSVRQLRADDFADKVIETLQRTGARPDRLLLEITESMLLIDTEQVIQKMARLKKVGVRFSLDDFGTGYSSLGYLNRLPIDELKIDQSFVSDMTDDEHHQVLIRTILSLGKTLSLTTIAEGVETEQQFTILKALGCDRFQGYWFGRPVPAHELPEY</sequence>
<evidence type="ECO:0000256" key="3">
    <source>
        <dbReference type="SAM" id="Phobius"/>
    </source>
</evidence>
<evidence type="ECO:0000256" key="1">
    <source>
        <dbReference type="ARBA" id="ARBA00001946"/>
    </source>
</evidence>
<feature type="transmembrane region" description="Helical" evidence="3">
    <location>
        <begin position="294"/>
        <end position="317"/>
    </location>
</feature>
<organism evidence="7 8">
    <name type="scientific">Aliidiomarina minuta</name>
    <dbReference type="NCBI Taxonomy" id="880057"/>
    <lineage>
        <taxon>Bacteria</taxon>
        <taxon>Pseudomonadati</taxon>
        <taxon>Pseudomonadota</taxon>
        <taxon>Gammaproteobacteria</taxon>
        <taxon>Alteromonadales</taxon>
        <taxon>Idiomarinaceae</taxon>
        <taxon>Aliidiomarina</taxon>
    </lineage>
</organism>
<dbReference type="CDD" id="cd18773">
    <property type="entry name" value="PDC1_HK_sensor"/>
    <property type="match status" value="1"/>
</dbReference>
<dbReference type="RefSeq" id="WP_126803667.1">
    <property type="nucleotide sequence ID" value="NZ_PIPL01000001.1"/>
</dbReference>
<gene>
    <name evidence="7" type="ORF">CWE09_09235</name>
</gene>
<dbReference type="InterPro" id="IPR029787">
    <property type="entry name" value="Nucleotide_cyclase"/>
</dbReference>
<dbReference type="EMBL" id="PIPL01000001">
    <property type="protein sequence ID" value="RUO26853.1"/>
    <property type="molecule type" value="Genomic_DNA"/>
</dbReference>
<dbReference type="SUPFAM" id="SSF55785">
    <property type="entry name" value="PYP-like sensor domain (PAS domain)"/>
    <property type="match status" value="1"/>
</dbReference>
<keyword evidence="3" id="KW-1133">Transmembrane helix</keyword>
<feature type="coiled-coil region" evidence="2">
    <location>
        <begin position="560"/>
        <end position="587"/>
    </location>
</feature>
<dbReference type="Pfam" id="PF00563">
    <property type="entry name" value="EAL"/>
    <property type="match status" value="1"/>
</dbReference>
<dbReference type="GO" id="GO:0003824">
    <property type="term" value="F:catalytic activity"/>
    <property type="evidence" value="ECO:0007669"/>
    <property type="project" value="UniProtKB-ARBA"/>
</dbReference>
<dbReference type="Pfam" id="PF00990">
    <property type="entry name" value="GGDEF"/>
    <property type="match status" value="1"/>
</dbReference>
<dbReference type="PROSITE" id="PS50883">
    <property type="entry name" value="EAL"/>
    <property type="match status" value="1"/>
</dbReference>
<feature type="domain" description="PAC" evidence="4">
    <location>
        <begin position="416"/>
        <end position="471"/>
    </location>
</feature>
<dbReference type="InterPro" id="IPR000700">
    <property type="entry name" value="PAS-assoc_C"/>
</dbReference>
<dbReference type="PANTHER" id="PTHR44757">
    <property type="entry name" value="DIGUANYLATE CYCLASE DGCP"/>
    <property type="match status" value="1"/>
</dbReference>
<dbReference type="PANTHER" id="PTHR44757:SF2">
    <property type="entry name" value="BIOFILM ARCHITECTURE MAINTENANCE PROTEIN MBAA"/>
    <property type="match status" value="1"/>
</dbReference>
<dbReference type="SUPFAM" id="SSF141868">
    <property type="entry name" value="EAL domain-like"/>
    <property type="match status" value="1"/>
</dbReference>
<dbReference type="InterPro" id="IPR001633">
    <property type="entry name" value="EAL_dom"/>
</dbReference>
<evidence type="ECO:0000313" key="8">
    <source>
        <dbReference type="Proteomes" id="UP000288293"/>
    </source>
</evidence>
<evidence type="ECO:0000259" key="5">
    <source>
        <dbReference type="PROSITE" id="PS50883"/>
    </source>
</evidence>
<dbReference type="InterPro" id="IPR043128">
    <property type="entry name" value="Rev_trsase/Diguanyl_cyclase"/>
</dbReference>
<keyword evidence="2" id="KW-0175">Coiled coil</keyword>
<keyword evidence="3" id="KW-0812">Transmembrane</keyword>
<dbReference type="SMART" id="SM00267">
    <property type="entry name" value="GGDEF"/>
    <property type="match status" value="1"/>
</dbReference>
<dbReference type="NCBIfam" id="TIGR00229">
    <property type="entry name" value="sensory_box"/>
    <property type="match status" value="1"/>
</dbReference>
<dbReference type="OrthoDB" id="9816034at2"/>
<accession>A0A432W9M4</accession>
<dbReference type="FunFam" id="3.30.70.270:FF:000001">
    <property type="entry name" value="Diguanylate cyclase domain protein"/>
    <property type="match status" value="1"/>
</dbReference>
<keyword evidence="8" id="KW-1185">Reference proteome</keyword>
<dbReference type="SMART" id="SM00052">
    <property type="entry name" value="EAL"/>
    <property type="match status" value="1"/>
</dbReference>